<dbReference type="PANTHER" id="PTHR43040:SF1">
    <property type="entry name" value="RIBONUCLEASE D"/>
    <property type="match status" value="1"/>
</dbReference>
<accession>A0ABR3F549</accession>
<dbReference type="InterPro" id="IPR012337">
    <property type="entry name" value="RNaseH-like_sf"/>
</dbReference>
<dbReference type="InterPro" id="IPR036397">
    <property type="entry name" value="RNaseH_sf"/>
</dbReference>
<organism evidence="1 2">
    <name type="scientific">Marasmius crinis-equi</name>
    <dbReference type="NCBI Taxonomy" id="585013"/>
    <lineage>
        <taxon>Eukaryota</taxon>
        <taxon>Fungi</taxon>
        <taxon>Dikarya</taxon>
        <taxon>Basidiomycota</taxon>
        <taxon>Agaricomycotina</taxon>
        <taxon>Agaricomycetes</taxon>
        <taxon>Agaricomycetidae</taxon>
        <taxon>Agaricales</taxon>
        <taxon>Marasmiineae</taxon>
        <taxon>Marasmiaceae</taxon>
        <taxon>Marasmius</taxon>
    </lineage>
</organism>
<dbReference type="SUPFAM" id="SSF53098">
    <property type="entry name" value="Ribonuclease H-like"/>
    <property type="match status" value="1"/>
</dbReference>
<evidence type="ECO:0008006" key="3">
    <source>
        <dbReference type="Google" id="ProtNLM"/>
    </source>
</evidence>
<reference evidence="1 2" key="1">
    <citation type="submission" date="2024-02" db="EMBL/GenBank/DDBJ databases">
        <title>A draft genome for the cacao thread blight pathogen Marasmius crinis-equi.</title>
        <authorList>
            <person name="Cohen S.P."/>
            <person name="Baruah I.K."/>
            <person name="Amoako-Attah I."/>
            <person name="Bukari Y."/>
            <person name="Meinhardt L.W."/>
            <person name="Bailey B.A."/>
        </authorList>
    </citation>
    <scope>NUCLEOTIDE SEQUENCE [LARGE SCALE GENOMIC DNA]</scope>
    <source>
        <strain evidence="1 2">GH-76</strain>
    </source>
</reference>
<comment type="caution">
    <text evidence="1">The sequence shown here is derived from an EMBL/GenBank/DDBJ whole genome shotgun (WGS) entry which is preliminary data.</text>
</comment>
<dbReference type="Gene3D" id="3.30.420.10">
    <property type="entry name" value="Ribonuclease H-like superfamily/Ribonuclease H"/>
    <property type="match status" value="1"/>
</dbReference>
<dbReference type="Proteomes" id="UP001465976">
    <property type="component" value="Unassembled WGS sequence"/>
</dbReference>
<sequence length="231" mass="25175">MASLLSSNDLANALGQLSVSSKPKPPRDVSLCDTQASFDEAITRLNTFAAIIFDCEGEQLGTVGGALSLVVLRGVPASRSEPVTTFIFDIPQLSGPAIECTLEPLLDILSSSSIQKVVFDGRMDFSAIWFGYGVELRNVIDLQVVDVKKRTGDPFYQKRLKPVFGPKVADDSSMRNRFTHIHMLTGLGKCMESYNVVTTRPKGNSKCSLCSSFAFSSSEYSWSFQLIITPG</sequence>
<keyword evidence="2" id="KW-1185">Reference proteome</keyword>
<proteinExistence type="predicted"/>
<protein>
    <recommendedName>
        <fullName evidence="3">3'-5' exonuclease domain-containing protein</fullName>
    </recommendedName>
</protein>
<dbReference type="PANTHER" id="PTHR43040">
    <property type="entry name" value="RIBONUCLEASE D"/>
    <property type="match status" value="1"/>
</dbReference>
<gene>
    <name evidence="1" type="ORF">V5O48_011635</name>
</gene>
<name>A0ABR3F549_9AGAR</name>
<evidence type="ECO:0000313" key="2">
    <source>
        <dbReference type="Proteomes" id="UP001465976"/>
    </source>
</evidence>
<evidence type="ECO:0000313" key="1">
    <source>
        <dbReference type="EMBL" id="KAL0570338.1"/>
    </source>
</evidence>
<dbReference type="EMBL" id="JBAHYK010000954">
    <property type="protein sequence ID" value="KAL0570338.1"/>
    <property type="molecule type" value="Genomic_DNA"/>
</dbReference>